<evidence type="ECO:0000313" key="4">
    <source>
        <dbReference type="EnsemblMetazoa" id="AALFPA23_022032.P32618"/>
    </source>
</evidence>
<proteinExistence type="predicted"/>
<dbReference type="EMBL" id="GEHC01000675">
    <property type="protein sequence ID" value="JAV46970.1"/>
    <property type="molecule type" value="Transcribed_RNA"/>
</dbReference>
<protein>
    <submittedName>
        <fullName evidence="3 4">Putative conserved secreted protein</fullName>
    </submittedName>
</protein>
<accession>A0A1W7R759</accession>
<evidence type="ECO:0000313" key="5">
    <source>
        <dbReference type="Proteomes" id="UP000069940"/>
    </source>
</evidence>
<feature type="region of interest" description="Disordered" evidence="1">
    <location>
        <begin position="41"/>
        <end position="60"/>
    </location>
</feature>
<dbReference type="VEuPathDB" id="VectorBase:AALC636_004873"/>
<dbReference type="AlphaFoldDB" id="A0A1W7R759"/>
<feature type="compositionally biased region" description="Low complexity" evidence="1">
    <location>
        <begin position="46"/>
        <end position="60"/>
    </location>
</feature>
<sequence>MELTKKVTLLVLLSVAVCIESAAIAENKTYLLNAEPKFDAPKHKSANQWNNPSSSSPVVPQSLIELQRRPSSEQSKRVKRAIIFRPLFVYRQQQIKKQRLREMREQRRQQQIATQQSSATQKPKYAFRYPYYYSYTG</sequence>
<evidence type="ECO:0000313" key="3">
    <source>
        <dbReference type="EMBL" id="JAV46970.1"/>
    </source>
</evidence>
<dbReference type="OrthoDB" id="8036094at2759"/>
<evidence type="ECO:0000256" key="2">
    <source>
        <dbReference type="SAM" id="SignalP"/>
    </source>
</evidence>
<keyword evidence="2" id="KW-0732">Signal</keyword>
<keyword evidence="5" id="KW-1185">Reference proteome</keyword>
<dbReference type="GeneID" id="115265786"/>
<evidence type="ECO:0000256" key="1">
    <source>
        <dbReference type="SAM" id="MobiDB-lite"/>
    </source>
</evidence>
<organism evidence="3">
    <name type="scientific">Aedes albopictus</name>
    <name type="common">Asian tiger mosquito</name>
    <name type="synonym">Stegomyia albopicta</name>
    <dbReference type="NCBI Taxonomy" id="7160"/>
    <lineage>
        <taxon>Eukaryota</taxon>
        <taxon>Metazoa</taxon>
        <taxon>Ecdysozoa</taxon>
        <taxon>Arthropoda</taxon>
        <taxon>Hexapoda</taxon>
        <taxon>Insecta</taxon>
        <taxon>Pterygota</taxon>
        <taxon>Neoptera</taxon>
        <taxon>Endopterygota</taxon>
        <taxon>Diptera</taxon>
        <taxon>Nematocera</taxon>
        <taxon>Culicoidea</taxon>
        <taxon>Culicidae</taxon>
        <taxon>Culicinae</taxon>
        <taxon>Aedini</taxon>
        <taxon>Aedes</taxon>
        <taxon>Stegomyia</taxon>
    </lineage>
</organism>
<dbReference type="VEuPathDB" id="VectorBase:AALFPA_076483"/>
<name>A0A1W7R759_AEDAL</name>
<reference evidence="4" key="3">
    <citation type="submission" date="2025-05" db="UniProtKB">
        <authorList>
            <consortium name="EnsemblMetazoa"/>
        </authorList>
    </citation>
    <scope>IDENTIFICATION</scope>
    <source>
        <strain evidence="4">Foshan</strain>
    </source>
</reference>
<dbReference type="EnsemblMetazoa" id="AALFPA23_022032.R32618">
    <property type="protein sequence ID" value="AALFPA23_022032.P32618"/>
    <property type="gene ID" value="AALFPA23_022032"/>
</dbReference>
<dbReference type="RefSeq" id="XP_062705260.1">
    <property type="nucleotide sequence ID" value="XM_062849276.1"/>
</dbReference>
<dbReference type="Proteomes" id="UP000069940">
    <property type="component" value="Unassembled WGS sequence"/>
</dbReference>
<feature type="chain" id="PRO_5012325948" evidence="2">
    <location>
        <begin position="26"/>
        <end position="137"/>
    </location>
</feature>
<dbReference type="OMA" id="TQKPKYA"/>
<reference evidence="3" key="2">
    <citation type="submission" date="2016-03" db="EMBL/GenBank/DDBJ databases">
        <title>RNAseq analyses of the sensorial organs of adult female Aedes albopictus.</title>
        <authorList>
            <person name="Fabrizio L."/>
            <person name="Ribeiro J.M."/>
            <person name="Arca B."/>
        </authorList>
    </citation>
    <scope>NUCLEOTIDE SEQUENCE</scope>
</reference>
<feature type="signal peptide" evidence="2">
    <location>
        <begin position="1"/>
        <end position="25"/>
    </location>
</feature>
<reference evidence="5" key="1">
    <citation type="journal article" date="2015" name="Proc. Natl. Acad. Sci. U.S.A.">
        <title>Genome sequence of the Asian Tiger mosquito, Aedes albopictus, reveals insights into its biology, genetics, and evolution.</title>
        <authorList>
            <person name="Chen X.G."/>
            <person name="Jiang X."/>
            <person name="Gu J."/>
            <person name="Xu M."/>
            <person name="Wu Y."/>
            <person name="Deng Y."/>
            <person name="Zhang C."/>
            <person name="Bonizzoni M."/>
            <person name="Dermauw W."/>
            <person name="Vontas J."/>
            <person name="Armbruster P."/>
            <person name="Huang X."/>
            <person name="Yang Y."/>
            <person name="Zhang H."/>
            <person name="He W."/>
            <person name="Peng H."/>
            <person name="Liu Y."/>
            <person name="Wu K."/>
            <person name="Chen J."/>
            <person name="Lirakis M."/>
            <person name="Topalis P."/>
            <person name="Van Leeuwen T."/>
            <person name="Hall A.B."/>
            <person name="Jiang X."/>
            <person name="Thorpe C."/>
            <person name="Mueller R.L."/>
            <person name="Sun C."/>
            <person name="Waterhouse R.M."/>
            <person name="Yan G."/>
            <person name="Tu Z.J."/>
            <person name="Fang X."/>
            <person name="James A.A."/>
        </authorList>
    </citation>
    <scope>NUCLEOTIDE SEQUENCE [LARGE SCALE GENOMIC DNA]</scope>
    <source>
        <strain evidence="5">Foshan</strain>
    </source>
</reference>